<sequence length="88" mass="9974">MASRWHWSPPLMLSLNSCMGVTALARVFSARKRCSCKREGGGRGHRTLALECTSWLTSLSGMWNSIQTTLGLVLNFWHTSPSWRFLFV</sequence>
<evidence type="ECO:0000256" key="1">
    <source>
        <dbReference type="SAM" id="SignalP"/>
    </source>
</evidence>
<dbReference type="InParanoid" id="A0A0D0E6T2"/>
<accession>A0A0D0E6T2</accession>
<organism evidence="2 3">
    <name type="scientific">Paxillus rubicundulus Ve08.2h10</name>
    <dbReference type="NCBI Taxonomy" id="930991"/>
    <lineage>
        <taxon>Eukaryota</taxon>
        <taxon>Fungi</taxon>
        <taxon>Dikarya</taxon>
        <taxon>Basidiomycota</taxon>
        <taxon>Agaricomycotina</taxon>
        <taxon>Agaricomycetes</taxon>
        <taxon>Agaricomycetidae</taxon>
        <taxon>Boletales</taxon>
        <taxon>Paxilineae</taxon>
        <taxon>Paxillaceae</taxon>
        <taxon>Paxillus</taxon>
    </lineage>
</organism>
<evidence type="ECO:0000313" key="3">
    <source>
        <dbReference type="Proteomes" id="UP000054538"/>
    </source>
</evidence>
<feature type="chain" id="PRO_5002226071" description="Secreted protein" evidence="1">
    <location>
        <begin position="26"/>
        <end position="88"/>
    </location>
</feature>
<gene>
    <name evidence="2" type="ORF">PAXRUDRAFT_514274</name>
</gene>
<evidence type="ECO:0008006" key="4">
    <source>
        <dbReference type="Google" id="ProtNLM"/>
    </source>
</evidence>
<dbReference type="AlphaFoldDB" id="A0A0D0E6T2"/>
<evidence type="ECO:0000313" key="2">
    <source>
        <dbReference type="EMBL" id="KIK93470.1"/>
    </source>
</evidence>
<reference evidence="2 3" key="1">
    <citation type="submission" date="2014-04" db="EMBL/GenBank/DDBJ databases">
        <authorList>
            <consortium name="DOE Joint Genome Institute"/>
            <person name="Kuo A."/>
            <person name="Kohler A."/>
            <person name="Jargeat P."/>
            <person name="Nagy L.G."/>
            <person name="Floudas D."/>
            <person name="Copeland A."/>
            <person name="Barry K.W."/>
            <person name="Cichocki N."/>
            <person name="Veneault-Fourrey C."/>
            <person name="LaButti K."/>
            <person name="Lindquist E.A."/>
            <person name="Lipzen A."/>
            <person name="Lundell T."/>
            <person name="Morin E."/>
            <person name="Murat C."/>
            <person name="Sun H."/>
            <person name="Tunlid A."/>
            <person name="Henrissat B."/>
            <person name="Grigoriev I.V."/>
            <person name="Hibbett D.S."/>
            <person name="Martin F."/>
            <person name="Nordberg H.P."/>
            <person name="Cantor M.N."/>
            <person name="Hua S.X."/>
        </authorList>
    </citation>
    <scope>NUCLEOTIDE SEQUENCE [LARGE SCALE GENOMIC DNA]</scope>
    <source>
        <strain evidence="2 3">Ve08.2h10</strain>
    </source>
</reference>
<dbReference type="EMBL" id="KN825183">
    <property type="protein sequence ID" value="KIK93470.1"/>
    <property type="molecule type" value="Genomic_DNA"/>
</dbReference>
<dbReference type="Proteomes" id="UP000054538">
    <property type="component" value="Unassembled WGS sequence"/>
</dbReference>
<protein>
    <recommendedName>
        <fullName evidence="4">Secreted protein</fullName>
    </recommendedName>
</protein>
<name>A0A0D0E6T2_9AGAM</name>
<reference evidence="3" key="2">
    <citation type="submission" date="2015-01" db="EMBL/GenBank/DDBJ databases">
        <title>Evolutionary Origins and Diversification of the Mycorrhizal Mutualists.</title>
        <authorList>
            <consortium name="DOE Joint Genome Institute"/>
            <consortium name="Mycorrhizal Genomics Consortium"/>
            <person name="Kohler A."/>
            <person name="Kuo A."/>
            <person name="Nagy L.G."/>
            <person name="Floudas D."/>
            <person name="Copeland A."/>
            <person name="Barry K.W."/>
            <person name="Cichocki N."/>
            <person name="Veneault-Fourrey C."/>
            <person name="LaButti K."/>
            <person name="Lindquist E.A."/>
            <person name="Lipzen A."/>
            <person name="Lundell T."/>
            <person name="Morin E."/>
            <person name="Murat C."/>
            <person name="Riley R."/>
            <person name="Ohm R."/>
            <person name="Sun H."/>
            <person name="Tunlid A."/>
            <person name="Henrissat B."/>
            <person name="Grigoriev I.V."/>
            <person name="Hibbett D.S."/>
            <person name="Martin F."/>
        </authorList>
    </citation>
    <scope>NUCLEOTIDE SEQUENCE [LARGE SCALE GENOMIC DNA]</scope>
    <source>
        <strain evidence="3">Ve08.2h10</strain>
    </source>
</reference>
<keyword evidence="1" id="KW-0732">Signal</keyword>
<proteinExistence type="predicted"/>
<feature type="signal peptide" evidence="1">
    <location>
        <begin position="1"/>
        <end position="25"/>
    </location>
</feature>
<keyword evidence="3" id="KW-1185">Reference proteome</keyword>
<dbReference type="HOGENOM" id="CLU_2469773_0_0_1"/>